<evidence type="ECO:0000313" key="7">
    <source>
        <dbReference type="EMBL" id="OZY86574.1"/>
    </source>
</evidence>
<comment type="caution">
    <text evidence="7">The sequence shown here is derived from an EMBL/GenBank/DDBJ whole genome shotgun (WGS) entry which is preliminary data.</text>
</comment>
<dbReference type="Pfam" id="PF12833">
    <property type="entry name" value="HTH_18"/>
    <property type="match status" value="1"/>
</dbReference>
<dbReference type="Proteomes" id="UP000216101">
    <property type="component" value="Unassembled WGS sequence"/>
</dbReference>
<accession>A0A266Q9M0</accession>
<dbReference type="AlphaFoldDB" id="A0A266Q9M0"/>
<dbReference type="PANTHER" id="PTHR11019:SF159">
    <property type="entry name" value="TRANSCRIPTIONAL REGULATOR-RELATED"/>
    <property type="match status" value="1"/>
</dbReference>
<dbReference type="SUPFAM" id="SSF46689">
    <property type="entry name" value="Homeodomain-like"/>
    <property type="match status" value="1"/>
</dbReference>
<protein>
    <submittedName>
        <fullName evidence="7">AraC family transcriptional regulator</fullName>
    </submittedName>
</protein>
<dbReference type="FunFam" id="1.10.10.60:FF:000132">
    <property type="entry name" value="AraC family transcriptional regulator"/>
    <property type="match status" value="1"/>
</dbReference>
<evidence type="ECO:0000313" key="8">
    <source>
        <dbReference type="Proteomes" id="UP000216101"/>
    </source>
</evidence>
<dbReference type="InterPro" id="IPR014710">
    <property type="entry name" value="RmlC-like_jellyroll"/>
</dbReference>
<dbReference type="CDD" id="cd06124">
    <property type="entry name" value="cupin_NimR-like_N"/>
    <property type="match status" value="1"/>
</dbReference>
<dbReference type="STRING" id="1209072.GCA_000766945_02158"/>
<evidence type="ECO:0000256" key="5">
    <source>
        <dbReference type="ARBA" id="ARBA00023163"/>
    </source>
</evidence>
<keyword evidence="5" id="KW-0804">Transcription</keyword>
<dbReference type="GO" id="GO:0043565">
    <property type="term" value="F:sequence-specific DNA binding"/>
    <property type="evidence" value="ECO:0007669"/>
    <property type="project" value="InterPro"/>
</dbReference>
<evidence type="ECO:0000259" key="6">
    <source>
        <dbReference type="PROSITE" id="PS01124"/>
    </source>
</evidence>
<dbReference type="PANTHER" id="PTHR11019">
    <property type="entry name" value="HTH-TYPE TRANSCRIPTIONAL REGULATOR NIMR"/>
    <property type="match status" value="1"/>
</dbReference>
<gene>
    <name evidence="7" type="ORF">CBP51_06015</name>
</gene>
<dbReference type="RefSeq" id="WP_094984208.1">
    <property type="nucleotide sequence ID" value="NZ_NHNI01000001.1"/>
</dbReference>
<dbReference type="SMART" id="SM00342">
    <property type="entry name" value="HTH_ARAC"/>
    <property type="match status" value="1"/>
</dbReference>
<keyword evidence="4" id="KW-0010">Activator</keyword>
<dbReference type="Gene3D" id="1.10.10.60">
    <property type="entry name" value="Homeodomain-like"/>
    <property type="match status" value="1"/>
</dbReference>
<keyword evidence="1" id="KW-0678">Repressor</keyword>
<evidence type="ECO:0000256" key="3">
    <source>
        <dbReference type="ARBA" id="ARBA00023125"/>
    </source>
</evidence>
<dbReference type="Pfam" id="PF02311">
    <property type="entry name" value="AraC_binding"/>
    <property type="match status" value="1"/>
</dbReference>
<dbReference type="PRINTS" id="PR00032">
    <property type="entry name" value="HTHARAC"/>
</dbReference>
<keyword evidence="8" id="KW-1185">Reference proteome</keyword>
<dbReference type="Gene3D" id="2.60.120.10">
    <property type="entry name" value="Jelly Rolls"/>
    <property type="match status" value="1"/>
</dbReference>
<evidence type="ECO:0000256" key="1">
    <source>
        <dbReference type="ARBA" id="ARBA00022491"/>
    </source>
</evidence>
<dbReference type="InterPro" id="IPR018060">
    <property type="entry name" value="HTH_AraC"/>
</dbReference>
<keyword evidence="3" id="KW-0238">DNA-binding</keyword>
<name>A0A266Q9M0_9GAMM</name>
<sequence length="262" mass="29378">MKIVEQRSPEVLQHVPRPIVAWGGHYTKGDEIPPHTHPRAQLLYAVEGVMRIVTPNSVWTIPSHRALWVPPNVEHHSFMMSDLEMRTLYVSAEISLALGAECRAISVSGLLRELILGLLQEPAEYPIPGRGEHLVALILMEIDRAATQVAEIPWPQDRRLQRVCQFVMNSPGVTHTIDDLAAMVGASARTLIRLFPKETGLKYHQWVQQVQLAEAICRLERGEAIARIANFLGYGSPSAFTAMFKRNFGVAPNQYFPKHAAR</sequence>
<feature type="domain" description="HTH araC/xylS-type" evidence="6">
    <location>
        <begin position="161"/>
        <end position="258"/>
    </location>
</feature>
<evidence type="ECO:0000256" key="4">
    <source>
        <dbReference type="ARBA" id="ARBA00023159"/>
    </source>
</evidence>
<organism evidence="7 8">
    <name type="scientific">Cellvibrio mixtus</name>
    <dbReference type="NCBI Taxonomy" id="39650"/>
    <lineage>
        <taxon>Bacteria</taxon>
        <taxon>Pseudomonadati</taxon>
        <taxon>Pseudomonadota</taxon>
        <taxon>Gammaproteobacteria</taxon>
        <taxon>Cellvibrionales</taxon>
        <taxon>Cellvibrionaceae</taxon>
        <taxon>Cellvibrio</taxon>
    </lineage>
</organism>
<dbReference type="EMBL" id="NHNI01000001">
    <property type="protein sequence ID" value="OZY86574.1"/>
    <property type="molecule type" value="Genomic_DNA"/>
</dbReference>
<dbReference type="InterPro" id="IPR003313">
    <property type="entry name" value="AraC-bd"/>
</dbReference>
<reference evidence="8" key="1">
    <citation type="submission" date="2017-05" db="EMBL/GenBank/DDBJ databases">
        <authorList>
            <person name="Barney B.M."/>
        </authorList>
    </citation>
    <scope>NUCLEOTIDE SEQUENCE [LARGE SCALE GENOMIC DNA]</scope>
    <source>
        <strain evidence="8">PSBB022</strain>
    </source>
</reference>
<keyword evidence="2" id="KW-0805">Transcription regulation</keyword>
<dbReference type="PROSITE" id="PS01124">
    <property type="entry name" value="HTH_ARAC_FAMILY_2"/>
    <property type="match status" value="1"/>
</dbReference>
<proteinExistence type="predicted"/>
<dbReference type="InterPro" id="IPR020449">
    <property type="entry name" value="Tscrpt_reg_AraC-type_HTH"/>
</dbReference>
<dbReference type="InterPro" id="IPR011051">
    <property type="entry name" value="RmlC_Cupin_sf"/>
</dbReference>
<dbReference type="GO" id="GO:0003700">
    <property type="term" value="F:DNA-binding transcription factor activity"/>
    <property type="evidence" value="ECO:0007669"/>
    <property type="project" value="InterPro"/>
</dbReference>
<dbReference type="InterPro" id="IPR009057">
    <property type="entry name" value="Homeodomain-like_sf"/>
</dbReference>
<evidence type="ECO:0000256" key="2">
    <source>
        <dbReference type="ARBA" id="ARBA00023015"/>
    </source>
</evidence>
<dbReference type="SUPFAM" id="SSF51182">
    <property type="entry name" value="RmlC-like cupins"/>
    <property type="match status" value="1"/>
</dbReference>